<dbReference type="HOGENOM" id="CLU_2406484_0_0_2"/>
<accession>D7DC02</accession>
<dbReference type="eggNOG" id="arCOG12395">
    <property type="taxonomic scope" value="Archaea"/>
</dbReference>
<keyword evidence="2" id="KW-1185">Reference proteome</keyword>
<protein>
    <submittedName>
        <fullName evidence="1">Uncharacterized protein</fullName>
    </submittedName>
</protein>
<evidence type="ECO:0000313" key="2">
    <source>
        <dbReference type="Proteomes" id="UP000002573"/>
    </source>
</evidence>
<dbReference type="GeneID" id="9233861"/>
<reference evidence="1 2" key="2">
    <citation type="journal article" date="2011" name="Stand. Genomic Sci.">
        <title>Complete genome sequence of Staphylothermus hellenicus P8.</title>
        <authorList>
            <person name="Anderson I."/>
            <person name="Wirth R."/>
            <person name="Lucas S."/>
            <person name="Copeland A."/>
            <person name="Lapidus A."/>
            <person name="Cheng J.F."/>
            <person name="Goodwin L."/>
            <person name="Pitluck S."/>
            <person name="Davenport K."/>
            <person name="Detter J.C."/>
            <person name="Han C."/>
            <person name="Tapia R."/>
            <person name="Land M."/>
            <person name="Hauser L."/>
            <person name="Pati A."/>
            <person name="Mikhailova N."/>
            <person name="Woyke T."/>
            <person name="Klenk H.P."/>
            <person name="Kyrpides N."/>
            <person name="Ivanova N."/>
        </authorList>
    </citation>
    <scope>NUCLEOTIDE SEQUENCE [LARGE SCALE GENOMIC DNA]</scope>
    <source>
        <strain evidence="2">DSM 12710 / JCM 10830 / BK20S6-10-b1 / P8</strain>
    </source>
</reference>
<sequence length="92" mass="10863">MSLTTKKINDELFNTVIDFGDIKLTAHEILEIINEEKEKLYKQYGAKNFNELLELIRTNRIGLSSVFNIMRRLEVLNEMERIVYEDILAVKE</sequence>
<dbReference type="OrthoDB" id="377009at2157"/>
<gene>
    <name evidence="1" type="ordered locus">Shell_0572</name>
</gene>
<dbReference type="STRING" id="591019.Shell_0572"/>
<organism evidence="1 2">
    <name type="scientific">Staphylothermus hellenicus (strain DSM 12710 / JCM 10830 / BK20S6-10-b1 / P8)</name>
    <dbReference type="NCBI Taxonomy" id="591019"/>
    <lineage>
        <taxon>Archaea</taxon>
        <taxon>Thermoproteota</taxon>
        <taxon>Thermoprotei</taxon>
        <taxon>Desulfurococcales</taxon>
        <taxon>Desulfurococcaceae</taxon>
        <taxon>Staphylothermus</taxon>
    </lineage>
</organism>
<proteinExistence type="predicted"/>
<reference evidence="2" key="1">
    <citation type="submission" date="2010-05" db="EMBL/GenBank/DDBJ databases">
        <title>Complete sequence of Staphylothermus hellenicus DSM 12710.</title>
        <authorList>
            <consortium name="US DOE Joint Genome Institute"/>
            <person name="Lucas S."/>
            <person name="Copeland A."/>
            <person name="Lapidus A."/>
            <person name="Cheng J.-F."/>
            <person name="Bruce D."/>
            <person name="Goodwin L."/>
            <person name="Pitluck S."/>
            <person name="Davenport K."/>
            <person name="Detter J.C."/>
            <person name="Han C."/>
            <person name="Tapia R."/>
            <person name="Larimer F."/>
            <person name="Land M."/>
            <person name="Hauser L."/>
            <person name="Kyrpides N."/>
            <person name="Mikhailova N."/>
            <person name="Anderson I.J."/>
            <person name="Woyke T."/>
        </authorList>
    </citation>
    <scope>NUCLEOTIDE SEQUENCE [LARGE SCALE GENOMIC DNA]</scope>
    <source>
        <strain evidence="2">DSM 12710 / JCM 10830 / BK20S6-10-b1 / P8</strain>
    </source>
</reference>
<dbReference type="Proteomes" id="UP000002573">
    <property type="component" value="Chromosome"/>
</dbReference>
<dbReference type="AlphaFoldDB" id="D7DC02"/>
<name>D7DC02_STAHD</name>
<evidence type="ECO:0000313" key="1">
    <source>
        <dbReference type="EMBL" id="ADI31699.1"/>
    </source>
</evidence>
<dbReference type="EMBL" id="CP002051">
    <property type="protein sequence ID" value="ADI31699.1"/>
    <property type="molecule type" value="Genomic_DNA"/>
</dbReference>
<dbReference type="KEGG" id="shc:Shell_0572"/>
<dbReference type="RefSeq" id="WP_013142897.1">
    <property type="nucleotide sequence ID" value="NC_014205.1"/>
</dbReference>